<keyword evidence="2 3" id="KW-0560">Oxidoreductase</keyword>
<dbReference type="InterPro" id="IPR002202">
    <property type="entry name" value="HMG_CoA_Rdtase"/>
</dbReference>
<dbReference type="PRINTS" id="PR00071">
    <property type="entry name" value="HMGCOARDTASE"/>
</dbReference>
<comment type="similarity">
    <text evidence="1 3">Belongs to the HMG-CoA reductase family.</text>
</comment>
<dbReference type="PANTHER" id="PTHR10572:SF24">
    <property type="entry name" value="3-HYDROXY-3-METHYLGLUTARYL-COENZYME A REDUCTASE"/>
    <property type="match status" value="1"/>
</dbReference>
<sequence>MLILNTKKIHIFVPYAYLTIKTTMKNISGFSKLTKQQKIQWLCDTYFPDDKDAFSNFKKYHNADETLQKLHDEFIENTVTNFYLPFAVAPNFVINGKTYTVPMAIEESSIVAAASRAAKYWETRGGFKAEVISTEKNGQVHLMFYGKKADLECFFEKIHSKMLTDAKHITSNMEKRGGGISTLRLVDKTSELANYYQLFASFETLDAMGANFINSCLEQFAETFRQEALKHPEIDGKYEIVMSILSNYVPECLVKVSTSSPVENLAVAGLSGKEFAEKFVRAIAIANSEVRRATTHNKGIMNGMDAVILATGNDFRAVEAGVHAYAARSGKYQSLTKAHIKDDIFHFEIEVPLALGTVGGLTNLHPLVKTALQILEKPSASELMQIVATVGLAQNFAAVSSLITLGIQKGHMKMHLMNILNQLGASDRQKEQITEYFKDKTVTHSEVVRIFEQTK</sequence>
<keyword evidence="3" id="KW-0520">NAD</keyword>
<protein>
    <recommendedName>
        <fullName evidence="3">3-hydroxy-3-methylglutaryl coenzyme A reductase</fullName>
        <shortName evidence="3">HMG-CoA reductase</shortName>
        <ecNumber evidence="3">1.1.1.88</ecNumber>
    </recommendedName>
</protein>
<evidence type="ECO:0000256" key="1">
    <source>
        <dbReference type="ARBA" id="ARBA00007661"/>
    </source>
</evidence>
<dbReference type="SUPFAM" id="SSF55035">
    <property type="entry name" value="NAD-binding domain of HMG-CoA reductase"/>
    <property type="match status" value="1"/>
</dbReference>
<dbReference type="InterPro" id="IPR009023">
    <property type="entry name" value="HMG_CoA_Rdtase_NAD(P)-bd_sf"/>
</dbReference>
<dbReference type="InterPro" id="IPR009029">
    <property type="entry name" value="HMG_CoA_Rdtase_sub-bd_dom_sf"/>
</dbReference>
<dbReference type="GO" id="GO:0004420">
    <property type="term" value="F:hydroxymethylglutaryl-CoA reductase (NADPH) activity"/>
    <property type="evidence" value="ECO:0007669"/>
    <property type="project" value="InterPro"/>
</dbReference>
<dbReference type="EC" id="1.1.1.88" evidence="3"/>
<dbReference type="PROSITE" id="PS50065">
    <property type="entry name" value="HMG_COA_REDUCTASE_4"/>
    <property type="match status" value="1"/>
</dbReference>
<dbReference type="InterPro" id="IPR004553">
    <property type="entry name" value="HMG_CoA_Rdtase_bac-typ"/>
</dbReference>
<dbReference type="UniPathway" id="UPA00257">
    <property type="reaction ID" value="UER00367"/>
</dbReference>
<name>A0A0B7IT88_9FLAO</name>
<dbReference type="Proteomes" id="UP000038200">
    <property type="component" value="Unassembled WGS sequence"/>
</dbReference>
<dbReference type="NCBIfam" id="TIGR00532">
    <property type="entry name" value="HMG_CoA_R_NAD"/>
    <property type="match status" value="1"/>
</dbReference>
<gene>
    <name evidence="4" type="ORF">CCAND93_40053</name>
</gene>
<comment type="pathway">
    <text evidence="3">Metabolic intermediate metabolism; (R)-mevalonate degradation; (S)-3-hydroxy-3-methylglutaryl-CoA from (R)-mevalonate: step 1/1.</text>
</comment>
<evidence type="ECO:0000256" key="2">
    <source>
        <dbReference type="ARBA" id="ARBA00023002"/>
    </source>
</evidence>
<dbReference type="AlphaFoldDB" id="A0A0B7IT88"/>
<dbReference type="STRING" id="1848903.CCAND38_10090"/>
<dbReference type="GO" id="GO:0140643">
    <property type="term" value="F:hydroxymethylglutaryl-CoA reductase (NADH) activity"/>
    <property type="evidence" value="ECO:0007669"/>
    <property type="project" value="UniProtKB-EC"/>
</dbReference>
<dbReference type="CDD" id="cd00644">
    <property type="entry name" value="HMG-CoA_reductase_classII"/>
    <property type="match status" value="1"/>
</dbReference>
<accession>A0A0B7IT88</accession>
<evidence type="ECO:0000313" key="5">
    <source>
        <dbReference type="Proteomes" id="UP000038200"/>
    </source>
</evidence>
<dbReference type="GO" id="GO:0015936">
    <property type="term" value="P:coenzyme A metabolic process"/>
    <property type="evidence" value="ECO:0007669"/>
    <property type="project" value="InterPro"/>
</dbReference>
<dbReference type="SUPFAM" id="SSF56542">
    <property type="entry name" value="Substrate-binding domain of HMG-CoA reductase"/>
    <property type="match status" value="1"/>
</dbReference>
<evidence type="ECO:0000313" key="4">
    <source>
        <dbReference type="EMBL" id="CEN53272.1"/>
    </source>
</evidence>
<dbReference type="InterPro" id="IPR023074">
    <property type="entry name" value="HMG_CoA_Rdtase_cat_sf"/>
</dbReference>
<organism evidence="4 5">
    <name type="scientific">Capnocytophaga canis</name>
    <dbReference type="NCBI Taxonomy" id="1848903"/>
    <lineage>
        <taxon>Bacteria</taxon>
        <taxon>Pseudomonadati</taxon>
        <taxon>Bacteroidota</taxon>
        <taxon>Flavobacteriia</taxon>
        <taxon>Flavobacteriales</taxon>
        <taxon>Flavobacteriaceae</taxon>
        <taxon>Capnocytophaga</taxon>
    </lineage>
</organism>
<dbReference type="Gene3D" id="1.10.8.660">
    <property type="match status" value="1"/>
</dbReference>
<dbReference type="PANTHER" id="PTHR10572">
    <property type="entry name" value="3-HYDROXY-3-METHYLGLUTARYL-COENZYME A REDUCTASE"/>
    <property type="match status" value="1"/>
</dbReference>
<dbReference type="EMBL" id="CDOL01000228">
    <property type="protein sequence ID" value="CEN53272.1"/>
    <property type="molecule type" value="Genomic_DNA"/>
</dbReference>
<comment type="catalytic activity">
    <reaction evidence="3">
        <text>(R)-mevalonate + 2 NAD(+) + CoA = (3S)-3-hydroxy-3-methylglutaryl-CoA + 2 NADH + 2 H(+)</text>
        <dbReference type="Rhea" id="RHEA:14833"/>
        <dbReference type="ChEBI" id="CHEBI:15378"/>
        <dbReference type="ChEBI" id="CHEBI:36464"/>
        <dbReference type="ChEBI" id="CHEBI:43074"/>
        <dbReference type="ChEBI" id="CHEBI:57287"/>
        <dbReference type="ChEBI" id="CHEBI:57540"/>
        <dbReference type="ChEBI" id="CHEBI:57945"/>
        <dbReference type="EC" id="1.1.1.88"/>
    </reaction>
</comment>
<dbReference type="Gene3D" id="3.90.770.10">
    <property type="entry name" value="3-hydroxy-3-methylglutaryl-coenzyme A Reductase, Chain A, domain 2"/>
    <property type="match status" value="2"/>
</dbReference>
<dbReference type="Pfam" id="PF00368">
    <property type="entry name" value="HMG-CoA_red"/>
    <property type="match status" value="1"/>
</dbReference>
<reference evidence="4 5" key="1">
    <citation type="submission" date="2015-01" db="EMBL/GenBank/DDBJ databases">
        <authorList>
            <person name="Xiang T."/>
            <person name="Song Y."/>
            <person name="Huang L."/>
            <person name="Wang B."/>
            <person name="Wu P."/>
        </authorList>
    </citation>
    <scope>NUCLEOTIDE SEQUENCE [LARGE SCALE GENOMIC DNA]</scope>
    <source>
        <strain evidence="4 5">CcD93</strain>
    </source>
</reference>
<evidence type="ECO:0000256" key="3">
    <source>
        <dbReference type="RuleBase" id="RU361219"/>
    </source>
</evidence>
<proteinExistence type="inferred from homology"/>